<comment type="caution">
    <text evidence="2">The sequence shown here is derived from an EMBL/GenBank/DDBJ whole genome shotgun (WGS) entry which is preliminary data.</text>
</comment>
<dbReference type="EMBL" id="BMAR01000002">
    <property type="protein sequence ID" value="GFR41733.1"/>
    <property type="molecule type" value="Genomic_DNA"/>
</dbReference>
<dbReference type="InterPro" id="IPR018247">
    <property type="entry name" value="EF_Hand_1_Ca_BS"/>
</dbReference>
<dbReference type="Gene3D" id="1.10.238.10">
    <property type="entry name" value="EF-hand"/>
    <property type="match status" value="1"/>
</dbReference>
<accession>A0AAD3HIB5</accession>
<evidence type="ECO:0008006" key="4">
    <source>
        <dbReference type="Google" id="ProtNLM"/>
    </source>
</evidence>
<dbReference type="AlphaFoldDB" id="A0AAD3HIB5"/>
<dbReference type="PROSITE" id="PS00018">
    <property type="entry name" value="EF_HAND_1"/>
    <property type="match status" value="1"/>
</dbReference>
<protein>
    <recommendedName>
        <fullName evidence="4">Calmodulin</fullName>
    </recommendedName>
</protein>
<sequence length="306" mass="33530">MRCAVGRHLPVSHGRCQPRTAILHRAHHGCNRRAQLVGATPTTPSGGIGGLSILRNTKLVDRLRFQAILVFKQFDTDGRGKLTLQQLEQYGSYSAERLGPAAAAQLQPLLEAARSQVAASPDGLMDMEAFIELVREQIKAAAALPDFPRTLLGEAAVRQLSWDSSLPPPELGSVLAVFKLLDFNGDEHLALEDLRKAQGIEREIVADKLEDADTNEDGFLSFKDFLTSYAKERPVILNMLVLAAHSATFWFILNLPALELPIKAVMCLALIVKPQLITAPVIKIYTIIRTVVDRARAEIEMAGRAA</sequence>
<dbReference type="GO" id="GO:0005509">
    <property type="term" value="F:calcium ion binding"/>
    <property type="evidence" value="ECO:0007669"/>
    <property type="project" value="InterPro"/>
</dbReference>
<gene>
    <name evidence="2" type="ORF">Agub_g2485</name>
</gene>
<dbReference type="Proteomes" id="UP001054857">
    <property type="component" value="Unassembled WGS sequence"/>
</dbReference>
<evidence type="ECO:0000313" key="2">
    <source>
        <dbReference type="EMBL" id="GFR41733.1"/>
    </source>
</evidence>
<keyword evidence="3" id="KW-1185">Reference proteome</keyword>
<dbReference type="CDD" id="cd00051">
    <property type="entry name" value="EFh"/>
    <property type="match status" value="1"/>
</dbReference>
<organism evidence="2 3">
    <name type="scientific">Astrephomene gubernaculifera</name>
    <dbReference type="NCBI Taxonomy" id="47775"/>
    <lineage>
        <taxon>Eukaryota</taxon>
        <taxon>Viridiplantae</taxon>
        <taxon>Chlorophyta</taxon>
        <taxon>core chlorophytes</taxon>
        <taxon>Chlorophyceae</taxon>
        <taxon>CS clade</taxon>
        <taxon>Chlamydomonadales</taxon>
        <taxon>Astrephomenaceae</taxon>
        <taxon>Astrephomene</taxon>
    </lineage>
</organism>
<dbReference type="InterPro" id="IPR011992">
    <property type="entry name" value="EF-hand-dom_pair"/>
</dbReference>
<dbReference type="InterPro" id="IPR002048">
    <property type="entry name" value="EF_hand_dom"/>
</dbReference>
<evidence type="ECO:0000256" key="1">
    <source>
        <dbReference type="ARBA" id="ARBA00022837"/>
    </source>
</evidence>
<dbReference type="SUPFAM" id="SSF47473">
    <property type="entry name" value="EF-hand"/>
    <property type="match status" value="1"/>
</dbReference>
<keyword evidence="1" id="KW-0106">Calcium</keyword>
<reference evidence="2 3" key="1">
    <citation type="journal article" date="2021" name="Sci. Rep.">
        <title>Genome sequencing of the multicellular alga Astrephomene provides insights into convergent evolution of germ-soma differentiation.</title>
        <authorList>
            <person name="Yamashita S."/>
            <person name="Yamamoto K."/>
            <person name="Matsuzaki R."/>
            <person name="Suzuki S."/>
            <person name="Yamaguchi H."/>
            <person name="Hirooka S."/>
            <person name="Minakuchi Y."/>
            <person name="Miyagishima S."/>
            <person name="Kawachi M."/>
            <person name="Toyoda A."/>
            <person name="Nozaki H."/>
        </authorList>
    </citation>
    <scope>NUCLEOTIDE SEQUENCE [LARGE SCALE GENOMIC DNA]</scope>
    <source>
        <strain evidence="2 3">NIES-4017</strain>
    </source>
</reference>
<evidence type="ECO:0000313" key="3">
    <source>
        <dbReference type="Proteomes" id="UP001054857"/>
    </source>
</evidence>
<proteinExistence type="predicted"/>
<name>A0AAD3HIB5_9CHLO</name>